<dbReference type="SUPFAM" id="SSF51735">
    <property type="entry name" value="NAD(P)-binding Rossmann-fold domains"/>
    <property type="match status" value="1"/>
</dbReference>
<dbReference type="PANTHER" id="PTHR43618">
    <property type="entry name" value="7-ALPHA-HYDROXYSTEROID DEHYDROGENASE"/>
    <property type="match status" value="1"/>
</dbReference>
<dbReference type="Gene3D" id="3.40.50.720">
    <property type="entry name" value="NAD(P)-binding Rossmann-like Domain"/>
    <property type="match status" value="1"/>
</dbReference>
<dbReference type="InterPro" id="IPR036291">
    <property type="entry name" value="NAD(P)-bd_dom_sf"/>
</dbReference>
<dbReference type="Proteomes" id="UP000073492">
    <property type="component" value="Unassembled WGS sequence"/>
</dbReference>
<accession>A0A139ID69</accession>
<dbReference type="InterPro" id="IPR002347">
    <property type="entry name" value="SDR_fam"/>
</dbReference>
<feature type="non-terminal residue" evidence="4">
    <location>
        <position position="271"/>
    </location>
</feature>
<dbReference type="PRINTS" id="PR00081">
    <property type="entry name" value="GDHRDH"/>
</dbReference>
<evidence type="ECO:0000313" key="5">
    <source>
        <dbReference type="Proteomes" id="UP000073492"/>
    </source>
</evidence>
<protein>
    <recommendedName>
        <fullName evidence="6">NAD(P)-binding protein</fullName>
    </recommendedName>
</protein>
<organism evidence="4 5">
    <name type="scientific">Pseudocercospora musae</name>
    <dbReference type="NCBI Taxonomy" id="113226"/>
    <lineage>
        <taxon>Eukaryota</taxon>
        <taxon>Fungi</taxon>
        <taxon>Dikarya</taxon>
        <taxon>Ascomycota</taxon>
        <taxon>Pezizomycotina</taxon>
        <taxon>Dothideomycetes</taxon>
        <taxon>Dothideomycetidae</taxon>
        <taxon>Mycosphaerellales</taxon>
        <taxon>Mycosphaerellaceae</taxon>
        <taxon>Pseudocercospora</taxon>
    </lineage>
</organism>
<name>A0A139ID69_9PEZI</name>
<evidence type="ECO:0000256" key="1">
    <source>
        <dbReference type="ARBA" id="ARBA00006484"/>
    </source>
</evidence>
<evidence type="ECO:0000313" key="4">
    <source>
        <dbReference type="EMBL" id="KXT12542.1"/>
    </source>
</evidence>
<reference evidence="4 5" key="1">
    <citation type="submission" date="2015-07" db="EMBL/GenBank/DDBJ databases">
        <title>Comparative genomics of the Sigatoka disease complex on banana suggests a link between parallel evolutionary changes in Pseudocercospora fijiensis and Pseudocercospora eumusae and increased virulence on the banana host.</title>
        <authorList>
            <person name="Chang T.-C."/>
            <person name="Salvucci A."/>
            <person name="Crous P.W."/>
            <person name="Stergiopoulos I."/>
        </authorList>
    </citation>
    <scope>NUCLEOTIDE SEQUENCE [LARGE SCALE GENOMIC DNA]</scope>
    <source>
        <strain evidence="4 5">CBS 116634</strain>
    </source>
</reference>
<evidence type="ECO:0000256" key="2">
    <source>
        <dbReference type="ARBA" id="ARBA00022857"/>
    </source>
</evidence>
<dbReference type="AlphaFoldDB" id="A0A139ID69"/>
<proteinExistence type="inferred from homology"/>
<gene>
    <name evidence="4" type="ORF">AC579_7481</name>
</gene>
<keyword evidence="2" id="KW-0521">NADP</keyword>
<keyword evidence="5" id="KW-1185">Reference proteome</keyword>
<dbReference type="GO" id="GO:0016491">
    <property type="term" value="F:oxidoreductase activity"/>
    <property type="evidence" value="ECO:0007669"/>
    <property type="project" value="UniProtKB-KW"/>
</dbReference>
<dbReference type="STRING" id="113226.A0A139ID69"/>
<dbReference type="Pfam" id="PF00106">
    <property type="entry name" value="adh_short"/>
    <property type="match status" value="1"/>
</dbReference>
<sequence length="271" mass="28719">MTVINNDDLFRVPDHVAVVTGAGSGLGRMMAHALASSGAKVYIVGRRKEKLEETAAGYEKVIVPIQGDVTDKASLKSVADIVKSEVGYVNTVIVNSGHSGPNFSSELRQKPSVAQIQEHFWSYSAADFNRVFELNNTGAFFTMVAFLELLDAGNKKQNTPGIGSQVIFTASIAGLTRALTTGAAYIPSKAALVQQTKLFSTFLSPYGIRVNALAPGIYPSEMTAGVTSVPGFNVATIPAGRLGTEEDMRGAILFLISRAGAYVNGLILLSE</sequence>
<dbReference type="EMBL" id="LFZO01000148">
    <property type="protein sequence ID" value="KXT12542.1"/>
    <property type="molecule type" value="Genomic_DNA"/>
</dbReference>
<comment type="similarity">
    <text evidence="1">Belongs to the short-chain dehydrogenases/reductases (SDR) family.</text>
</comment>
<keyword evidence="3" id="KW-0560">Oxidoreductase</keyword>
<evidence type="ECO:0008006" key="6">
    <source>
        <dbReference type="Google" id="ProtNLM"/>
    </source>
</evidence>
<dbReference type="InterPro" id="IPR052178">
    <property type="entry name" value="Sec_Metab_Biosynth_SDR"/>
</dbReference>
<dbReference type="PANTHER" id="PTHR43618:SF18">
    <property type="entry name" value="SHORT CHAIN DEHYDROGENASE_REDUCTASE FAMILY (AFU_ORTHOLOGUE AFUA_5G12480)"/>
    <property type="match status" value="1"/>
</dbReference>
<dbReference type="CDD" id="cd05233">
    <property type="entry name" value="SDR_c"/>
    <property type="match status" value="1"/>
</dbReference>
<dbReference type="OrthoDB" id="2898618at2759"/>
<comment type="caution">
    <text evidence="4">The sequence shown here is derived from an EMBL/GenBank/DDBJ whole genome shotgun (WGS) entry which is preliminary data.</text>
</comment>
<evidence type="ECO:0000256" key="3">
    <source>
        <dbReference type="ARBA" id="ARBA00023002"/>
    </source>
</evidence>